<proteinExistence type="predicted"/>
<keyword evidence="2" id="KW-1185">Reference proteome</keyword>
<dbReference type="RefSeq" id="WP_107337278.1">
    <property type="nucleotide sequence ID" value="NZ_PYYA01000001.1"/>
</dbReference>
<dbReference type="Proteomes" id="UP000270216">
    <property type="component" value="Unassembled WGS sequence"/>
</dbReference>
<organism evidence="1 2">
    <name type="scientific">Pandoraea apista</name>
    <dbReference type="NCBI Taxonomy" id="93218"/>
    <lineage>
        <taxon>Bacteria</taxon>
        <taxon>Pseudomonadati</taxon>
        <taxon>Pseudomonadota</taxon>
        <taxon>Betaproteobacteria</taxon>
        <taxon>Burkholderiales</taxon>
        <taxon>Burkholderiaceae</taxon>
        <taxon>Pandoraea</taxon>
    </lineage>
</organism>
<comment type="caution">
    <text evidence="1">The sequence shown here is derived from an EMBL/GenBank/DDBJ whole genome shotgun (WGS) entry which is preliminary data.</text>
</comment>
<name>A0ABX9ZHR4_9BURK</name>
<accession>A0ABX9ZHR4</accession>
<sequence length="132" mass="14390">MNAPLPFTATHRRFPLGSAKAAAHPEEFREQVDARASLIERACLISDVTEVLGALAQPEDVTVICAAFRSGYPDALGPVLVRMLRREWRELADVEITRELNDVERGVAAPDAIPSYVLARTVAIAQMGVKHG</sequence>
<protein>
    <submittedName>
        <fullName evidence="1">Uncharacterized protein</fullName>
    </submittedName>
</protein>
<gene>
    <name evidence="1" type="ORF">EJE83_24885</name>
</gene>
<dbReference type="EMBL" id="RWHX01000083">
    <property type="protein sequence ID" value="RSK74734.1"/>
    <property type="molecule type" value="Genomic_DNA"/>
</dbReference>
<evidence type="ECO:0000313" key="1">
    <source>
        <dbReference type="EMBL" id="RSK74734.1"/>
    </source>
</evidence>
<reference evidence="1 2" key="1">
    <citation type="submission" date="2018-12" db="EMBL/GenBank/DDBJ databases">
        <title>Whole genome sequence of a Pandoraea apista isolate from a patient with cystic fibrosis.</title>
        <authorList>
            <person name="Kenna D.T."/>
            <person name="Turton J.F."/>
        </authorList>
    </citation>
    <scope>NUCLEOTIDE SEQUENCE [LARGE SCALE GENOMIC DNA]</scope>
    <source>
        <strain evidence="1 2">Pa13324</strain>
    </source>
</reference>
<evidence type="ECO:0000313" key="2">
    <source>
        <dbReference type="Proteomes" id="UP000270216"/>
    </source>
</evidence>